<proteinExistence type="predicted"/>
<dbReference type="Proteomes" id="UP000315730">
    <property type="component" value="Unassembled WGS sequence"/>
</dbReference>
<gene>
    <name evidence="2" type="ORF">KVA01_00930</name>
</gene>
<feature type="compositionally biased region" description="Polar residues" evidence="1">
    <location>
        <begin position="1"/>
        <end position="14"/>
    </location>
</feature>
<feature type="compositionally biased region" description="Low complexity" evidence="1">
    <location>
        <begin position="1262"/>
        <end position="1273"/>
    </location>
</feature>
<accession>A0A4Y4CYD6</accession>
<reference evidence="2 3" key="1">
    <citation type="submission" date="2019-06" db="EMBL/GenBank/DDBJ databases">
        <title>Whole genome shotgun sequence of Kocuria varians NBRC 15358.</title>
        <authorList>
            <person name="Hosoyama A."/>
            <person name="Uohara A."/>
            <person name="Ohji S."/>
            <person name="Ichikawa N."/>
        </authorList>
    </citation>
    <scope>NUCLEOTIDE SEQUENCE [LARGE SCALE GENOMIC DNA]</scope>
    <source>
        <strain evidence="2 3">NBRC 15358</strain>
    </source>
</reference>
<evidence type="ECO:0000256" key="1">
    <source>
        <dbReference type="SAM" id="MobiDB-lite"/>
    </source>
</evidence>
<keyword evidence="3" id="KW-1185">Reference proteome</keyword>
<evidence type="ECO:0008006" key="4">
    <source>
        <dbReference type="Google" id="ProtNLM"/>
    </source>
</evidence>
<name>A0A4Y4CYD6_KOCVA</name>
<dbReference type="Gene3D" id="3.40.50.300">
    <property type="entry name" value="P-loop containing nucleotide triphosphate hydrolases"/>
    <property type="match status" value="1"/>
</dbReference>
<sequence length="1322" mass="144210">MSTPPAQDRPTPQVTDGARTGSEAPRVSLRSWTQQMDAYTGPDTLLDFNQVDNVCIDLTEANSSGQAQLLMQRPTRLSTMIHQDTPAYDRAVRSARALRTKIHELSVMHGLDAAYLAAGTASWLADPVADGLRRFIAPVLLAPVTIKLRPDHKDFELHIVGPARLNPALVRRLREDHGVELATAEMSRLAYGTRKLDPAPVLEILRQLAVDVPGMHVDHQLVVSTFADLHERPADEHVVARTEVVEALARLKNPEVGKLPVVRRLENRAPALDGRDPARELLLTDLDANQQEVVDLAEQGESFVVNTPVGTASIDTVVATVGALVHRGRSVLVLGESRTTLASFNRAWNRTGLDSLVLPLGSHLSPDDVAARLVRAVARNERAPEPDTEAVHEALRHSRDQLRLHEESLHARRPRWQASPYEAMQSLAELTARDPGPETTVRFRRSVLDAVSHRSEVQRQLQRAAALGAFDESALSSPWHGARLVNDDEAHQAHDLAKSLLLELTTLTTAMRNVLGVSGLRVGTTIAEWEQQLELVIDVGQSLDHLTPDIYDRPVTDLIAATASAAWRREHEIELSGLQRSRLRKAAKEYIRPGVHLSDLHAALVKVQSERERWRQWATTLEQPAVSDRAEETLRTHRRFREDLEGLAIALEGSPTAARLENATVDELGVILDELINDEPHLSTLPERTVLLDDLRARGLGEFLQDLETRGVPAERVRDELELAWWQSVLEAMISGDDFVAMPDGAELRRTESAFRRADSAHVAAAPARLEHELAERWARDTRRNPREAVALREMLRSGHVRTEELDRVQHLTPSLVPVWTASPLVLTATLGEAQTVDAVVVLDAESTPLAAALPAIVKAEQVIAFGDRHAGGPQPFTVAPRLVSRDESRPVAEVDSVHDALSRVVDSRSLTSVRRPLDPRLFAYLNEAFYDGALTRVPFASELMSPTTGLSAEYVEDGVGVLTAGSEGVQAPAAEVHRTVDLVFAHAARHPERSLAVVTASAMHASRVAQAVQRRLRETGESEEFFAPGHESFRVVELHRAAGIERDTVIFSLGFGRTTSGRSTPQLGSLSERDGRQAFVRGMTRARRHTHIVTSIHPKDTELRRLQYGAKDMYHMLEMLFGEGTTSERAETTADATGTAPDALVDDLARRLRAGGATVHTGYAHAVDMAAHADAESLSAGAVLHRGPAEEPVRIPVAMRSDGSESSRALSVRERSRLIPQQLERAGWNYVSLWSVEVFTDPQTVASLVQRYLGLGASEAAEGGAPGAAAGSGHAGVHGRSGHDNAARPGAQRNAGASAPSAPAAYDGPTGVDRGSRTGGF</sequence>
<feature type="region of interest" description="Disordered" evidence="1">
    <location>
        <begin position="1262"/>
        <end position="1322"/>
    </location>
</feature>
<feature type="compositionally biased region" description="Low complexity" evidence="1">
    <location>
        <begin position="1296"/>
        <end position="1306"/>
    </location>
</feature>
<evidence type="ECO:0000313" key="2">
    <source>
        <dbReference type="EMBL" id="GEC97938.1"/>
    </source>
</evidence>
<dbReference type="RefSeq" id="WP_233438715.1">
    <property type="nucleotide sequence ID" value="NZ_BJNW01000001.1"/>
</dbReference>
<evidence type="ECO:0000313" key="3">
    <source>
        <dbReference type="Proteomes" id="UP000315730"/>
    </source>
</evidence>
<comment type="caution">
    <text evidence="2">The sequence shown here is derived from an EMBL/GenBank/DDBJ whole genome shotgun (WGS) entry which is preliminary data.</text>
</comment>
<protein>
    <recommendedName>
        <fullName evidence="4">DNA helicase</fullName>
    </recommendedName>
</protein>
<dbReference type="InterPro" id="IPR027417">
    <property type="entry name" value="P-loop_NTPase"/>
</dbReference>
<dbReference type="EMBL" id="BJNW01000001">
    <property type="protein sequence ID" value="GEC97938.1"/>
    <property type="molecule type" value="Genomic_DNA"/>
</dbReference>
<organism evidence="2 3">
    <name type="scientific">Kocuria varians</name>
    <name type="common">Micrococcus varians</name>
    <dbReference type="NCBI Taxonomy" id="1272"/>
    <lineage>
        <taxon>Bacteria</taxon>
        <taxon>Bacillati</taxon>
        <taxon>Actinomycetota</taxon>
        <taxon>Actinomycetes</taxon>
        <taxon>Micrococcales</taxon>
        <taxon>Micrococcaceae</taxon>
        <taxon>Kocuria</taxon>
    </lineage>
</organism>
<dbReference type="STRING" id="1272.GCA_900014985_00101"/>
<feature type="region of interest" description="Disordered" evidence="1">
    <location>
        <begin position="1"/>
        <end position="30"/>
    </location>
</feature>